<gene>
    <name evidence="1" type="ORF">SAMD00023353_2501300</name>
</gene>
<sequence>MQCLGPLQEFEARMAKYEPTLGAHVGGIGNKRGKVKAINDIRKRLHWSAIARHDVDGLRAILTSEILAINTLLTMMECMKSQNSENQMYPIQLRALARTTNDVSTEIKQYLVDCSWRRKNLKSSSCRGTSLNRNKSKS</sequence>
<proteinExistence type="predicted"/>
<reference evidence="1" key="1">
    <citation type="submission" date="2016-03" db="EMBL/GenBank/DDBJ databases">
        <title>Draft genome sequence of Rosellinia necatrix.</title>
        <authorList>
            <person name="Kanematsu S."/>
        </authorList>
    </citation>
    <scope>NUCLEOTIDE SEQUENCE [LARGE SCALE GENOMIC DNA]</scope>
    <source>
        <strain evidence="1">W97</strain>
    </source>
</reference>
<dbReference type="Proteomes" id="UP000054516">
    <property type="component" value="Unassembled WGS sequence"/>
</dbReference>
<name>A0A1S8A882_ROSNE</name>
<evidence type="ECO:0000313" key="2">
    <source>
        <dbReference type="Proteomes" id="UP000054516"/>
    </source>
</evidence>
<accession>A0A1S8A882</accession>
<dbReference type="AlphaFoldDB" id="A0A1S8A882"/>
<dbReference type="OrthoDB" id="3045089at2759"/>
<dbReference type="EMBL" id="DF977470">
    <property type="protein sequence ID" value="GAW26261.1"/>
    <property type="molecule type" value="Genomic_DNA"/>
</dbReference>
<protein>
    <submittedName>
        <fullName evidence="1">Uncharacterized protein</fullName>
    </submittedName>
</protein>
<organism evidence="1">
    <name type="scientific">Rosellinia necatrix</name>
    <name type="common">White root-rot fungus</name>
    <dbReference type="NCBI Taxonomy" id="77044"/>
    <lineage>
        <taxon>Eukaryota</taxon>
        <taxon>Fungi</taxon>
        <taxon>Dikarya</taxon>
        <taxon>Ascomycota</taxon>
        <taxon>Pezizomycotina</taxon>
        <taxon>Sordariomycetes</taxon>
        <taxon>Xylariomycetidae</taxon>
        <taxon>Xylariales</taxon>
        <taxon>Xylariaceae</taxon>
        <taxon>Rosellinia</taxon>
    </lineage>
</organism>
<keyword evidence="2" id="KW-1185">Reference proteome</keyword>
<evidence type="ECO:0000313" key="1">
    <source>
        <dbReference type="EMBL" id="GAW26261.1"/>
    </source>
</evidence>